<dbReference type="Proteomes" id="UP001366060">
    <property type="component" value="Unassembled WGS sequence"/>
</dbReference>
<dbReference type="InterPro" id="IPR022770">
    <property type="entry name" value="IucA/IucC-like_C"/>
</dbReference>
<dbReference type="RefSeq" id="WP_341628603.1">
    <property type="nucleotide sequence ID" value="NZ_JBAKBA010000033.1"/>
</dbReference>
<dbReference type="EMBL" id="JBAKBA010000033">
    <property type="protein sequence ID" value="MEL0660117.1"/>
    <property type="molecule type" value="Genomic_DNA"/>
</dbReference>
<keyword evidence="5" id="KW-1185">Reference proteome</keyword>
<feature type="domain" description="Aerobactin siderophore biosynthesis IucA/IucC-like C-terminal" evidence="3">
    <location>
        <begin position="424"/>
        <end position="583"/>
    </location>
</feature>
<dbReference type="InterPro" id="IPR037455">
    <property type="entry name" value="LucA/IucC-like"/>
</dbReference>
<dbReference type="Gene3D" id="1.10.510.40">
    <property type="match status" value="1"/>
</dbReference>
<comment type="caution">
    <text evidence="4">The sequence shown here is derived from an EMBL/GenBank/DDBJ whole genome shotgun (WGS) entry which is preliminary data.</text>
</comment>
<organism evidence="4 5">
    <name type="scientific">Psychromonas arctica</name>
    <dbReference type="NCBI Taxonomy" id="168275"/>
    <lineage>
        <taxon>Bacteria</taxon>
        <taxon>Pseudomonadati</taxon>
        <taxon>Pseudomonadota</taxon>
        <taxon>Gammaproteobacteria</taxon>
        <taxon>Alteromonadales</taxon>
        <taxon>Psychromonadaceae</taxon>
        <taxon>Psychromonas</taxon>
    </lineage>
</organism>
<evidence type="ECO:0000259" key="3">
    <source>
        <dbReference type="Pfam" id="PF06276"/>
    </source>
</evidence>
<dbReference type="Pfam" id="PF04183">
    <property type="entry name" value="IucA_IucC"/>
    <property type="match status" value="1"/>
</dbReference>
<evidence type="ECO:0000256" key="1">
    <source>
        <dbReference type="ARBA" id="ARBA00004924"/>
    </source>
</evidence>
<evidence type="ECO:0000259" key="2">
    <source>
        <dbReference type="Pfam" id="PF04183"/>
    </source>
</evidence>
<dbReference type="Gene3D" id="6.10.250.3370">
    <property type="match status" value="1"/>
</dbReference>
<protein>
    <submittedName>
        <fullName evidence="4">IucA/IucC family protein</fullName>
    </submittedName>
</protein>
<dbReference type="PANTHER" id="PTHR34384:SF6">
    <property type="entry name" value="STAPHYLOFERRIN B SYNTHASE"/>
    <property type="match status" value="1"/>
</dbReference>
<dbReference type="PANTHER" id="PTHR34384">
    <property type="entry name" value="L-2,3-DIAMINOPROPANOATE--CITRATE LIGASE"/>
    <property type="match status" value="1"/>
</dbReference>
<reference evidence="4 5" key="1">
    <citation type="submission" date="2024-02" db="EMBL/GenBank/DDBJ databases">
        <title>Bacteria isolated from the canopy kelp, Nereocystis luetkeana.</title>
        <authorList>
            <person name="Pfister C.A."/>
            <person name="Younker I.T."/>
            <person name="Light S.H."/>
        </authorList>
    </citation>
    <scope>NUCLEOTIDE SEQUENCE [LARGE SCALE GENOMIC DNA]</scope>
    <source>
        <strain evidence="4 5">TI.2.07</strain>
    </source>
</reference>
<name>A0ABU9HDY5_9GAMM</name>
<sequence length="609" mass="69660">MIEINQQQWQEVNNQLNAKIISELHYEELLELNVKDTISNTHESKIQEGMAQKKTVCYQWNTDKITWEFQAKKHIWGNIIIDDNSLSRNGEKNINTAELLKDIANDIKLDNIILGNLIEEIQQTLYADLQSMKSLKKYTGSALLNLSGVALQAVLKGHPKALANKGRLGWGTSELAQYAPEYGQHFQLHFVAIKKTLTTIGIERNLKETHYQTLDRMLTELMSPQQMVNIFKILEGQHLSLEKYWIIPTHPWQFQHYITSQFTALLADKSIIDLGITGDYYQAQQSIRTLSNITRPKRNDVKLPITILNTSCYRGIPGKYITSGAELSEFIQQRCDQDSFLRKSNFKVLKEWAGIHVTNPNQVDINQTPYRYNEMLGVILRQSPAAILAENQQDKLAAALMQNDANGHSLIAQYIEASGLDINAWLTKLFDSTVIPLYHLMCQYGIALVSHGQNLTLLMENHVPVGLAIKDFHGDLRIVDEDFPEHAELPSHIAQQLTKLPAQYLLHDLYTGHFVTVLRFVSPLLEDQLDYSEHDFYQLLSQRIVKYQAQFPALAIRFKQFDLLAEKVEKICINRVRFNIGYQDTSERLLPVLGEPLNNPLFPNTALTP</sequence>
<evidence type="ECO:0000313" key="5">
    <source>
        <dbReference type="Proteomes" id="UP001366060"/>
    </source>
</evidence>
<evidence type="ECO:0000313" key="4">
    <source>
        <dbReference type="EMBL" id="MEL0660117.1"/>
    </source>
</evidence>
<dbReference type="Pfam" id="PF06276">
    <property type="entry name" value="FhuF"/>
    <property type="match status" value="1"/>
</dbReference>
<comment type="pathway">
    <text evidence="1">Siderophore biosynthesis.</text>
</comment>
<dbReference type="InterPro" id="IPR007310">
    <property type="entry name" value="Aerobactin_biosyn_IucA/IucC_N"/>
</dbReference>
<gene>
    <name evidence="4" type="ORF">V6255_13325</name>
</gene>
<proteinExistence type="predicted"/>
<dbReference type="Gene3D" id="3.30.310.280">
    <property type="match status" value="1"/>
</dbReference>
<accession>A0ABU9HDY5</accession>
<feature type="domain" description="Aerobactin siderophore biosynthesis IucA/IucC N-terminal" evidence="2">
    <location>
        <begin position="152"/>
        <end position="402"/>
    </location>
</feature>